<dbReference type="InterPro" id="IPR000531">
    <property type="entry name" value="Beta-barrel_TonB"/>
</dbReference>
<protein>
    <submittedName>
        <fullName evidence="15">TonB-dependent receptor domain-containing protein</fullName>
    </submittedName>
</protein>
<evidence type="ECO:0000256" key="12">
    <source>
        <dbReference type="SAM" id="SignalP"/>
    </source>
</evidence>
<comment type="similarity">
    <text evidence="2 10 11">Belongs to the TonB-dependent receptor family.</text>
</comment>
<feature type="domain" description="TonB-dependent receptor plug" evidence="14">
    <location>
        <begin position="53"/>
        <end position="153"/>
    </location>
</feature>
<evidence type="ECO:0000256" key="6">
    <source>
        <dbReference type="ARBA" id="ARBA00023077"/>
    </source>
</evidence>
<dbReference type="InterPro" id="IPR012910">
    <property type="entry name" value="Plug_dom"/>
</dbReference>
<comment type="caution">
    <text evidence="15">The sequence shown here is derived from an EMBL/GenBank/DDBJ whole genome shotgun (WGS) entry which is preliminary data.</text>
</comment>
<evidence type="ECO:0000259" key="13">
    <source>
        <dbReference type="Pfam" id="PF00593"/>
    </source>
</evidence>
<keyword evidence="8 15" id="KW-0675">Receptor</keyword>
<accession>A0ABW7EU91</accession>
<dbReference type="Gene3D" id="2.40.170.20">
    <property type="entry name" value="TonB-dependent receptor, beta-barrel domain"/>
    <property type="match status" value="1"/>
</dbReference>
<feature type="domain" description="TonB-dependent receptor-like beta-barrel" evidence="13">
    <location>
        <begin position="279"/>
        <end position="729"/>
    </location>
</feature>
<dbReference type="Pfam" id="PF00593">
    <property type="entry name" value="TonB_dep_Rec_b-barrel"/>
    <property type="match status" value="1"/>
</dbReference>
<keyword evidence="5 10" id="KW-0812">Transmembrane</keyword>
<evidence type="ECO:0000256" key="9">
    <source>
        <dbReference type="ARBA" id="ARBA00023237"/>
    </source>
</evidence>
<dbReference type="Gene3D" id="2.170.130.10">
    <property type="entry name" value="TonB-dependent receptor, plug domain"/>
    <property type="match status" value="1"/>
</dbReference>
<evidence type="ECO:0000256" key="1">
    <source>
        <dbReference type="ARBA" id="ARBA00004571"/>
    </source>
</evidence>
<evidence type="ECO:0000256" key="8">
    <source>
        <dbReference type="ARBA" id="ARBA00023170"/>
    </source>
</evidence>
<dbReference type="PANTHER" id="PTHR30069">
    <property type="entry name" value="TONB-DEPENDENT OUTER MEMBRANE RECEPTOR"/>
    <property type="match status" value="1"/>
</dbReference>
<dbReference type="Proteomes" id="UP001606300">
    <property type="component" value="Unassembled WGS sequence"/>
</dbReference>
<dbReference type="InterPro" id="IPR036942">
    <property type="entry name" value="Beta-barrel_TonB_sf"/>
</dbReference>
<keyword evidence="3 10" id="KW-0813">Transport</keyword>
<gene>
    <name evidence="15" type="ORF">ACG02S_24300</name>
</gene>
<keyword evidence="4 10" id="KW-1134">Transmembrane beta strand</keyword>
<dbReference type="RefSeq" id="WP_394473080.1">
    <property type="nucleotide sequence ID" value="NZ_JBIGHY010000015.1"/>
</dbReference>
<dbReference type="InterPro" id="IPR037066">
    <property type="entry name" value="Plug_dom_sf"/>
</dbReference>
<dbReference type="InterPro" id="IPR039426">
    <property type="entry name" value="TonB-dep_rcpt-like"/>
</dbReference>
<evidence type="ECO:0000256" key="11">
    <source>
        <dbReference type="RuleBase" id="RU003357"/>
    </source>
</evidence>
<proteinExistence type="inferred from homology"/>
<dbReference type="PANTHER" id="PTHR30069:SF41">
    <property type="entry name" value="HEME_HEMOPEXIN UTILIZATION PROTEIN C"/>
    <property type="match status" value="1"/>
</dbReference>
<sequence>MKHLPLLAAALLPLFAAAADEPVVPPPPPDDTLPLVRTKAATVGEKLGLPADKPVTRLEAEAIERRQAENIFDVLKDVPGVGVVGGPRASGMRFTLRGFTDNEDVLFKIDGAVKGFEKYRFGGGVFLEPELLKALSVERGPSVTSGSGALGGTISATTKNASDLLAPGQRVGALVKLGFNDNNRERLRMGAVFGRPTERIELLAAVVRRDSQDLRLPDDSRLVLSSTHSQSRLAKIGFTPIDELFIELGHVQYIAGPERQPYDATGGLVGVGGIVHRAIDDATTNLRVTWEPGANFKLRGTLARERTYLHDLHKFGETRFQICANNVSIQFCDDHWQYDIVNGELFADMTTKLGAVDAALTVGAQGLRNRRNVRRVSSNATMNDLVWPGGFNAAQPPGDKHSHAVIAEGRFTWQDWTLTPGMRWDRYTVIAQGGTREIMAREGQTPEISFAKAQPSLALTWRIPRSDFALTGRYNEGFRPPLIDQYFADGSANAAQRSGLCMRTWGQPLQGNVVTAQTIQPLYDRAGLGQIYNPALDHAPLNGICGDLYVPQESVSKETTLAWEPPQRNGQQWFGRLTFFRIKTDKLLGSLRWLDGRVQQPGIEHRRGTELELRYGSRHWFGEFSLARVKRSAVNDAAPGQSDIESYSVPPDSTSLMLGGRAFGGRLEGGWRWRHLSDRRAYISGAPAVCASTADAAGVGTHYGADIHELFATWQATPWALVRAGIDNLANQDYCLSSSFAGGVGFHAPGRAAKVSITLQY</sequence>
<evidence type="ECO:0000256" key="5">
    <source>
        <dbReference type="ARBA" id="ARBA00022692"/>
    </source>
</evidence>
<dbReference type="EMBL" id="JBIGHY010000015">
    <property type="protein sequence ID" value="MFG6417021.1"/>
    <property type="molecule type" value="Genomic_DNA"/>
</dbReference>
<evidence type="ECO:0000256" key="10">
    <source>
        <dbReference type="PROSITE-ProRule" id="PRU01360"/>
    </source>
</evidence>
<keyword evidence="7 10" id="KW-0472">Membrane</keyword>
<comment type="subcellular location">
    <subcellularLocation>
        <location evidence="1 10">Cell outer membrane</location>
        <topology evidence="1 10">Multi-pass membrane protein</topology>
    </subcellularLocation>
</comment>
<feature type="chain" id="PRO_5047188488" evidence="12">
    <location>
        <begin position="19"/>
        <end position="761"/>
    </location>
</feature>
<evidence type="ECO:0000256" key="4">
    <source>
        <dbReference type="ARBA" id="ARBA00022452"/>
    </source>
</evidence>
<keyword evidence="6 11" id="KW-0798">TonB box</keyword>
<evidence type="ECO:0000259" key="14">
    <source>
        <dbReference type="Pfam" id="PF07715"/>
    </source>
</evidence>
<evidence type="ECO:0000256" key="3">
    <source>
        <dbReference type="ARBA" id="ARBA00022448"/>
    </source>
</evidence>
<reference evidence="15 16" key="1">
    <citation type="submission" date="2024-09" db="EMBL/GenBank/DDBJ databases">
        <title>Novel species of the genus Pelomonas and Roseateles isolated from streams.</title>
        <authorList>
            <person name="Lu H."/>
        </authorList>
    </citation>
    <scope>NUCLEOTIDE SEQUENCE [LARGE SCALE GENOMIC DNA]</scope>
    <source>
        <strain evidence="15 16">DC23W</strain>
    </source>
</reference>
<evidence type="ECO:0000256" key="7">
    <source>
        <dbReference type="ARBA" id="ARBA00023136"/>
    </source>
</evidence>
<feature type="signal peptide" evidence="12">
    <location>
        <begin position="1"/>
        <end position="18"/>
    </location>
</feature>
<keyword evidence="9 10" id="KW-0998">Cell outer membrane</keyword>
<name>A0ABW7EU91_9BURK</name>
<evidence type="ECO:0000256" key="2">
    <source>
        <dbReference type="ARBA" id="ARBA00009810"/>
    </source>
</evidence>
<dbReference type="Pfam" id="PF07715">
    <property type="entry name" value="Plug"/>
    <property type="match status" value="1"/>
</dbReference>
<evidence type="ECO:0000313" key="16">
    <source>
        <dbReference type="Proteomes" id="UP001606300"/>
    </source>
</evidence>
<dbReference type="SUPFAM" id="SSF56935">
    <property type="entry name" value="Porins"/>
    <property type="match status" value="1"/>
</dbReference>
<keyword evidence="16" id="KW-1185">Reference proteome</keyword>
<evidence type="ECO:0000313" key="15">
    <source>
        <dbReference type="EMBL" id="MFG6417021.1"/>
    </source>
</evidence>
<organism evidence="15 16">
    <name type="scientific">Pelomonas dachongensis</name>
    <dbReference type="NCBI Taxonomy" id="3299029"/>
    <lineage>
        <taxon>Bacteria</taxon>
        <taxon>Pseudomonadati</taxon>
        <taxon>Pseudomonadota</taxon>
        <taxon>Betaproteobacteria</taxon>
        <taxon>Burkholderiales</taxon>
        <taxon>Sphaerotilaceae</taxon>
        <taxon>Roseateles</taxon>
    </lineage>
</organism>
<dbReference type="PROSITE" id="PS52016">
    <property type="entry name" value="TONB_DEPENDENT_REC_3"/>
    <property type="match status" value="1"/>
</dbReference>
<keyword evidence="12" id="KW-0732">Signal</keyword>